<accession>A0AAD3XEQ2</accession>
<proteinExistence type="predicted"/>
<gene>
    <name evidence="1" type="ORF">Nepgr_004101</name>
</gene>
<reference evidence="1" key="1">
    <citation type="submission" date="2023-05" db="EMBL/GenBank/DDBJ databases">
        <title>Nepenthes gracilis genome sequencing.</title>
        <authorList>
            <person name="Fukushima K."/>
        </authorList>
    </citation>
    <scope>NUCLEOTIDE SEQUENCE</scope>
    <source>
        <strain evidence="1">SING2019-196</strain>
    </source>
</reference>
<name>A0AAD3XEQ2_NEPGR</name>
<sequence length="95" mass="10473">MACSTMPPLVVPNEHGCVDIVDENIARLSNISTNTGFTVYFLVSPDQLKFRIPDRQHVINSAHAVYGCFVPCKSIKPATNLAHEQWCITKRGSTA</sequence>
<evidence type="ECO:0000313" key="2">
    <source>
        <dbReference type="Proteomes" id="UP001279734"/>
    </source>
</evidence>
<keyword evidence="2" id="KW-1185">Reference proteome</keyword>
<dbReference type="AlphaFoldDB" id="A0AAD3XEQ2"/>
<protein>
    <submittedName>
        <fullName evidence="1">Uncharacterized protein</fullName>
    </submittedName>
</protein>
<dbReference type="EMBL" id="BSYO01000003">
    <property type="protein sequence ID" value="GMH02262.1"/>
    <property type="molecule type" value="Genomic_DNA"/>
</dbReference>
<evidence type="ECO:0000313" key="1">
    <source>
        <dbReference type="EMBL" id="GMH02262.1"/>
    </source>
</evidence>
<comment type="caution">
    <text evidence="1">The sequence shown here is derived from an EMBL/GenBank/DDBJ whole genome shotgun (WGS) entry which is preliminary data.</text>
</comment>
<dbReference type="Proteomes" id="UP001279734">
    <property type="component" value="Unassembled WGS sequence"/>
</dbReference>
<organism evidence="1 2">
    <name type="scientific">Nepenthes gracilis</name>
    <name type="common">Slender pitcher plant</name>
    <dbReference type="NCBI Taxonomy" id="150966"/>
    <lineage>
        <taxon>Eukaryota</taxon>
        <taxon>Viridiplantae</taxon>
        <taxon>Streptophyta</taxon>
        <taxon>Embryophyta</taxon>
        <taxon>Tracheophyta</taxon>
        <taxon>Spermatophyta</taxon>
        <taxon>Magnoliopsida</taxon>
        <taxon>eudicotyledons</taxon>
        <taxon>Gunneridae</taxon>
        <taxon>Pentapetalae</taxon>
        <taxon>Caryophyllales</taxon>
        <taxon>Nepenthaceae</taxon>
        <taxon>Nepenthes</taxon>
    </lineage>
</organism>